<sequence>MTRKQVLLVVGAAHSGTTILDAALGVSPHVVGVGEAVRLTSGVNTDHLKGRGAERICTCGRPANQCPLWAKVLPELNPDITVKSHFPLVDDAARGLSPAVRYVLDSSPNALDHVDALGDYDVRVLQVTRDVRSWVASRRRRKGDNLISAYVTWLRNVKRIDTDLAQRDLPRFQLGYEELALRPREVLTLICNWLDVPFEEAMLTPFGKTRSHIITGNGSIRKPNLAATIRYDGSWMAANEYPIVSGLLTGVCGRINQRLVYSNGLLKRRG</sequence>
<keyword evidence="2" id="KW-1185">Reference proteome</keyword>
<gene>
    <name evidence="1" type="ORF">ANTHELSMS3_04254</name>
</gene>
<dbReference type="RefSeq" id="WP_094036561.1">
    <property type="nucleotide sequence ID" value="NZ_CP022540.1"/>
</dbReference>
<dbReference type="GO" id="GO:0016740">
    <property type="term" value="F:transferase activity"/>
    <property type="evidence" value="ECO:0007669"/>
    <property type="project" value="UniProtKB-KW"/>
</dbReference>
<name>A0A222E9Z1_9RHOB</name>
<accession>A0A222E9Z1</accession>
<dbReference type="EMBL" id="CP022540">
    <property type="protein sequence ID" value="ASP22858.1"/>
    <property type="molecule type" value="Genomic_DNA"/>
</dbReference>
<evidence type="ECO:0000313" key="1">
    <source>
        <dbReference type="EMBL" id="ASP22858.1"/>
    </source>
</evidence>
<dbReference type="AlphaFoldDB" id="A0A222E9Z1"/>
<evidence type="ECO:0000313" key="2">
    <source>
        <dbReference type="Proteomes" id="UP000203589"/>
    </source>
</evidence>
<keyword evidence="1" id="KW-0808">Transferase</keyword>
<reference evidence="1 2" key="1">
    <citation type="submission" date="2017-07" db="EMBL/GenBank/DDBJ databases">
        <title>Genome Sequence of Antarctobacter heliothermus Strain SMS3 Isolated from a culture of the Diatom Skeletonema marinoi.</title>
        <authorList>
            <person name="Topel M."/>
            <person name="Pinder M.I.M."/>
            <person name="Johansson O.N."/>
            <person name="Kourtchenko O."/>
            <person name="Godhe A."/>
            <person name="Clarke A.K."/>
        </authorList>
    </citation>
    <scope>NUCLEOTIDE SEQUENCE [LARGE SCALE GENOMIC DNA]</scope>
    <source>
        <strain evidence="1 2">SMS3</strain>
    </source>
</reference>
<dbReference type="OrthoDB" id="7062607at2"/>
<dbReference type="SUPFAM" id="SSF52540">
    <property type="entry name" value="P-loop containing nucleoside triphosphate hydrolases"/>
    <property type="match status" value="1"/>
</dbReference>
<proteinExistence type="predicted"/>
<dbReference type="Gene3D" id="3.40.50.300">
    <property type="entry name" value="P-loop containing nucleotide triphosphate hydrolases"/>
    <property type="match status" value="1"/>
</dbReference>
<dbReference type="Proteomes" id="UP000203589">
    <property type="component" value="Chromosome"/>
</dbReference>
<protein>
    <submittedName>
        <fullName evidence="1">Sulfotransferase family protein</fullName>
    </submittedName>
</protein>
<organism evidence="1 2">
    <name type="scientific">Antarctobacter heliothermus</name>
    <dbReference type="NCBI Taxonomy" id="74033"/>
    <lineage>
        <taxon>Bacteria</taxon>
        <taxon>Pseudomonadati</taxon>
        <taxon>Pseudomonadota</taxon>
        <taxon>Alphaproteobacteria</taxon>
        <taxon>Rhodobacterales</taxon>
        <taxon>Roseobacteraceae</taxon>
        <taxon>Antarctobacter</taxon>
    </lineage>
</organism>
<dbReference type="KEGG" id="aht:ANTHELSMS3_04254"/>
<dbReference type="InterPro" id="IPR027417">
    <property type="entry name" value="P-loop_NTPase"/>
</dbReference>
<dbReference type="Pfam" id="PF13469">
    <property type="entry name" value="Sulfotransfer_3"/>
    <property type="match status" value="1"/>
</dbReference>